<dbReference type="GO" id="GO:0008202">
    <property type="term" value="P:steroid metabolic process"/>
    <property type="evidence" value="ECO:0007669"/>
    <property type="project" value="UniProtKB-KW"/>
</dbReference>
<dbReference type="SUPFAM" id="SSF51735">
    <property type="entry name" value="NAD(P)-binding Rossmann-fold domains"/>
    <property type="match status" value="1"/>
</dbReference>
<organism evidence="3 5">
    <name type="scientific">Enterocloster clostridioformis</name>
    <dbReference type="NCBI Taxonomy" id="1531"/>
    <lineage>
        <taxon>Bacteria</taxon>
        <taxon>Bacillati</taxon>
        <taxon>Bacillota</taxon>
        <taxon>Clostridia</taxon>
        <taxon>Lachnospirales</taxon>
        <taxon>Lachnospiraceae</taxon>
        <taxon>Enterocloster</taxon>
    </lineage>
</organism>
<keyword evidence="2" id="KW-0753">Steroid metabolism</keyword>
<dbReference type="Proteomes" id="UP000095512">
    <property type="component" value="Unassembled WGS sequence"/>
</dbReference>
<proteinExistence type="inferred from homology"/>
<evidence type="ECO:0000256" key="2">
    <source>
        <dbReference type="ARBA" id="ARBA00023221"/>
    </source>
</evidence>
<dbReference type="AlphaFoldDB" id="A0A174TRZ2"/>
<evidence type="ECO:0000313" key="4">
    <source>
        <dbReference type="EMBL" id="SQB11597.1"/>
    </source>
</evidence>
<sequence length="127" mass="13819">MDSLFSLAGKRAVITGCATGIGKGMAAGLARAGADIIALDIGDLEDTRRAVENLGRECRCYKVDLSVSSDVDEVWIRLLKDAGHVDILCNNAGMQFRKNAFEYPEEMFDKVIAVNLKAPIRTSLTRL</sequence>
<dbReference type="EC" id="1.1.1.127" evidence="3"/>
<protein>
    <submittedName>
        <fullName evidence="3">2-deoxy-D-gluconate 3-dehydrogenase</fullName>
        <ecNumber evidence="3">1.1.1.125</ecNumber>
        <ecNumber evidence="3">1.1.1.127</ecNumber>
    </submittedName>
</protein>
<evidence type="ECO:0000313" key="6">
    <source>
        <dbReference type="Proteomes" id="UP000251853"/>
    </source>
</evidence>
<dbReference type="EC" id="1.1.1.125" evidence="3"/>
<dbReference type="PANTHER" id="PTHR42879">
    <property type="entry name" value="3-OXOACYL-(ACYL-CARRIER-PROTEIN) REDUCTASE"/>
    <property type="match status" value="1"/>
</dbReference>
<dbReference type="GO" id="GO:0008678">
    <property type="term" value="F:2-deoxy-D-gluconate 3-dehydrogenase activity"/>
    <property type="evidence" value="ECO:0007669"/>
    <property type="project" value="UniProtKB-EC"/>
</dbReference>
<reference evidence="3 5" key="1">
    <citation type="submission" date="2015-09" db="EMBL/GenBank/DDBJ databases">
        <authorList>
            <consortium name="Pathogen Informatics"/>
        </authorList>
    </citation>
    <scope>NUCLEOTIDE SEQUENCE [LARGE SCALE GENOMIC DNA]</scope>
    <source>
        <strain evidence="3 5">2789STDY5834865</strain>
    </source>
</reference>
<dbReference type="PANTHER" id="PTHR42879:SF2">
    <property type="entry name" value="3-OXOACYL-[ACYL-CARRIER-PROTEIN] REDUCTASE FABG"/>
    <property type="match status" value="1"/>
</dbReference>
<accession>A0A174TRZ2</accession>
<keyword evidence="3" id="KW-0560">Oxidoreductase</keyword>
<dbReference type="InterPro" id="IPR050259">
    <property type="entry name" value="SDR"/>
</dbReference>
<dbReference type="EMBL" id="UAVW01000009">
    <property type="protein sequence ID" value="SQB11597.1"/>
    <property type="molecule type" value="Genomic_DNA"/>
</dbReference>
<evidence type="ECO:0000313" key="3">
    <source>
        <dbReference type="EMBL" id="CUQ10230.1"/>
    </source>
</evidence>
<evidence type="ECO:0000256" key="1">
    <source>
        <dbReference type="ARBA" id="ARBA00006484"/>
    </source>
</evidence>
<gene>
    <name evidence="3" type="primary">kduD_3</name>
    <name evidence="4" type="synonym">kduD_2</name>
    <name evidence="3" type="ORF">ERS852480_04861</name>
    <name evidence="4" type="ORF">NCTC11224_02979</name>
</gene>
<dbReference type="PRINTS" id="PR00081">
    <property type="entry name" value="GDHRDH"/>
</dbReference>
<dbReference type="Pfam" id="PF00106">
    <property type="entry name" value="adh_short"/>
    <property type="match status" value="1"/>
</dbReference>
<dbReference type="InterPro" id="IPR002347">
    <property type="entry name" value="SDR_fam"/>
</dbReference>
<reference evidence="4 6" key="2">
    <citation type="submission" date="2018-06" db="EMBL/GenBank/DDBJ databases">
        <authorList>
            <consortium name="Pathogen Informatics"/>
            <person name="Doyle S."/>
        </authorList>
    </citation>
    <scope>NUCLEOTIDE SEQUENCE [LARGE SCALE GENOMIC DNA]</scope>
    <source>
        <strain evidence="4 6">NCTC11224</strain>
    </source>
</reference>
<comment type="similarity">
    <text evidence="1">Belongs to the short-chain dehydrogenases/reductases (SDR) family.</text>
</comment>
<dbReference type="Proteomes" id="UP000251853">
    <property type="component" value="Unassembled WGS sequence"/>
</dbReference>
<keyword evidence="2" id="KW-0443">Lipid metabolism</keyword>
<dbReference type="InterPro" id="IPR036291">
    <property type="entry name" value="NAD(P)-bd_dom_sf"/>
</dbReference>
<dbReference type="Gene3D" id="3.40.50.720">
    <property type="entry name" value="NAD(P)-binding Rossmann-like Domain"/>
    <property type="match status" value="1"/>
</dbReference>
<dbReference type="EMBL" id="CZAB01000087">
    <property type="protein sequence ID" value="CUQ10230.1"/>
    <property type="molecule type" value="Genomic_DNA"/>
</dbReference>
<dbReference type="GO" id="GO:0047001">
    <property type="term" value="F:2-dehydro-3-deoxy-D-gluconate 5-dehydrogenase activity"/>
    <property type="evidence" value="ECO:0007669"/>
    <property type="project" value="UniProtKB-EC"/>
</dbReference>
<keyword evidence="6" id="KW-1185">Reference proteome</keyword>
<name>A0A174TRZ2_9FIRM</name>
<evidence type="ECO:0000313" key="5">
    <source>
        <dbReference type="Proteomes" id="UP000095512"/>
    </source>
</evidence>